<feature type="transmembrane region" description="Helical" evidence="1">
    <location>
        <begin position="46"/>
        <end position="65"/>
    </location>
</feature>
<keyword evidence="3" id="KW-1185">Reference proteome</keyword>
<dbReference type="Pfam" id="PF09527">
    <property type="entry name" value="ATPase_gene1"/>
    <property type="match status" value="1"/>
</dbReference>
<gene>
    <name evidence="2" type="ORF">GOQ27_07630</name>
</gene>
<evidence type="ECO:0000313" key="3">
    <source>
        <dbReference type="Proteomes" id="UP000724672"/>
    </source>
</evidence>
<reference evidence="2" key="1">
    <citation type="submission" date="2019-12" db="EMBL/GenBank/DDBJ databases">
        <title>Clostridiaceae gen. nov. sp. nov., isolated from sediment in Xinjiang, China.</title>
        <authorList>
            <person name="Zhang R."/>
        </authorList>
    </citation>
    <scope>NUCLEOTIDE SEQUENCE</scope>
    <source>
        <strain evidence="2">D2Q-11</strain>
    </source>
</reference>
<dbReference type="Proteomes" id="UP000724672">
    <property type="component" value="Unassembled WGS sequence"/>
</dbReference>
<organism evidence="2 3">
    <name type="scientific">Anaeromonas frigoriresistens</name>
    <dbReference type="NCBI Taxonomy" id="2683708"/>
    <lineage>
        <taxon>Bacteria</taxon>
        <taxon>Bacillati</taxon>
        <taxon>Bacillota</taxon>
        <taxon>Tissierellia</taxon>
        <taxon>Tissierellales</taxon>
        <taxon>Thermohalobacteraceae</taxon>
        <taxon>Anaeromonas</taxon>
    </lineage>
</organism>
<dbReference type="InterPro" id="IPR032820">
    <property type="entry name" value="ATPase_put"/>
</dbReference>
<keyword evidence="1" id="KW-1133">Transmembrane helix</keyword>
<protein>
    <submittedName>
        <fullName evidence="2">AtpZ/AtpI family protein</fullName>
    </submittedName>
</protein>
<keyword evidence="1" id="KW-0472">Membrane</keyword>
<sequence>MSPDENRGKTLKYLVLISQIGISMTVPIVAGIFLGKILDDKLGTNVLFLAIFSIIGIVVAFMNLFKMVTHDFNRK</sequence>
<keyword evidence="1" id="KW-0812">Transmembrane</keyword>
<evidence type="ECO:0000256" key="1">
    <source>
        <dbReference type="SAM" id="Phobius"/>
    </source>
</evidence>
<name>A0A942UVM7_9FIRM</name>
<dbReference type="RefSeq" id="WP_203366255.1">
    <property type="nucleotide sequence ID" value="NZ_WSFT01000031.1"/>
</dbReference>
<evidence type="ECO:0000313" key="2">
    <source>
        <dbReference type="EMBL" id="MBS4538330.1"/>
    </source>
</evidence>
<dbReference type="AlphaFoldDB" id="A0A942UVM7"/>
<accession>A0A942UVM7</accession>
<dbReference type="EMBL" id="WSFT01000031">
    <property type="protein sequence ID" value="MBS4538330.1"/>
    <property type="molecule type" value="Genomic_DNA"/>
</dbReference>
<comment type="caution">
    <text evidence="2">The sequence shown here is derived from an EMBL/GenBank/DDBJ whole genome shotgun (WGS) entry which is preliminary data.</text>
</comment>
<feature type="transmembrane region" description="Helical" evidence="1">
    <location>
        <begin position="12"/>
        <end position="34"/>
    </location>
</feature>
<proteinExistence type="predicted"/>